<feature type="transmembrane region" description="Helical" evidence="1">
    <location>
        <begin position="69"/>
        <end position="87"/>
    </location>
</feature>
<dbReference type="Proteomes" id="UP000705508">
    <property type="component" value="Unassembled WGS sequence"/>
</dbReference>
<evidence type="ECO:0000313" key="4">
    <source>
        <dbReference type="Proteomes" id="UP000705508"/>
    </source>
</evidence>
<comment type="caution">
    <text evidence="3">The sequence shown here is derived from an EMBL/GenBank/DDBJ whole genome shotgun (WGS) entry which is preliminary data.</text>
</comment>
<evidence type="ECO:0000259" key="2">
    <source>
        <dbReference type="Pfam" id="PF14317"/>
    </source>
</evidence>
<organism evidence="3 4">
    <name type="scientific">Mordavella massiliensis</name>
    <dbReference type="NCBI Taxonomy" id="1871024"/>
    <lineage>
        <taxon>Bacteria</taxon>
        <taxon>Bacillati</taxon>
        <taxon>Bacillota</taxon>
        <taxon>Clostridia</taxon>
        <taxon>Eubacteriales</taxon>
        <taxon>Clostridiaceae</taxon>
        <taxon>Mordavella</taxon>
    </lineage>
</organism>
<reference evidence="3" key="2">
    <citation type="journal article" date="2021" name="Sci. Rep.">
        <title>The distribution of antibiotic resistance genes in chicken gut microbiota commensals.</title>
        <authorList>
            <person name="Juricova H."/>
            <person name="Matiasovicova J."/>
            <person name="Kubasova T."/>
            <person name="Cejkova D."/>
            <person name="Rychlik I."/>
        </authorList>
    </citation>
    <scope>NUCLEOTIDE SEQUENCE</scope>
    <source>
        <strain evidence="3">An582</strain>
    </source>
</reference>
<gene>
    <name evidence="3" type="ORF">H6A20_06715</name>
</gene>
<keyword evidence="1" id="KW-1133">Transmembrane helix</keyword>
<dbReference type="EMBL" id="JACJKS010000007">
    <property type="protein sequence ID" value="MBM6948350.1"/>
    <property type="molecule type" value="Genomic_DNA"/>
</dbReference>
<name>A0A938XCH9_9CLOT</name>
<reference evidence="3" key="1">
    <citation type="submission" date="2020-08" db="EMBL/GenBank/DDBJ databases">
        <authorList>
            <person name="Cejkova D."/>
            <person name="Kubasova T."/>
            <person name="Jahodarova E."/>
            <person name="Rychlik I."/>
        </authorList>
    </citation>
    <scope>NUCLEOTIDE SEQUENCE</scope>
    <source>
        <strain evidence="3">An582</strain>
    </source>
</reference>
<accession>A0A938XCH9</accession>
<evidence type="ECO:0000256" key="1">
    <source>
        <dbReference type="SAM" id="Phobius"/>
    </source>
</evidence>
<dbReference type="Pfam" id="PF14317">
    <property type="entry name" value="YcxB"/>
    <property type="match status" value="1"/>
</dbReference>
<keyword evidence="1" id="KW-0472">Membrane</keyword>
<protein>
    <submittedName>
        <fullName evidence="3">YcxB family protein</fullName>
    </submittedName>
</protein>
<evidence type="ECO:0000313" key="3">
    <source>
        <dbReference type="EMBL" id="MBM6948350.1"/>
    </source>
</evidence>
<dbReference type="InterPro" id="IPR025588">
    <property type="entry name" value="YcxB-like_C"/>
</dbReference>
<sequence length="218" mass="25540">MEEVKMEQQTAADPRKNRYVVDIRRDKAMMMKYIKFYNRVKHPRVTFNLVMTGILLALVPTLVKNMALPGVIVCYGVGALLVATGLFRQYLALGTMRGDPAVKENEELTYLFGNTGVRVRQNGSVDNMGYYKTIYRIWEDEKTYYVGMNEDDLLILPKANFTEGEERDFKEFILEKSGADYRWLPVGLWNRFKNFGMQIRGHITRMRIEAQEREKERR</sequence>
<feature type="domain" description="YcxB-like C-terminal" evidence="2">
    <location>
        <begin position="112"/>
        <end position="173"/>
    </location>
</feature>
<proteinExistence type="predicted"/>
<dbReference type="AlphaFoldDB" id="A0A938XCH9"/>
<keyword evidence="1" id="KW-0812">Transmembrane</keyword>
<feature type="transmembrane region" description="Helical" evidence="1">
    <location>
        <begin position="45"/>
        <end position="63"/>
    </location>
</feature>